<dbReference type="AlphaFoldDB" id="A0A0V0ZKH2"/>
<protein>
    <submittedName>
        <fullName evidence="2">Uncharacterized protein</fullName>
    </submittedName>
</protein>
<comment type="caution">
    <text evidence="2">The sequence shown here is derived from an EMBL/GenBank/DDBJ whole genome shotgun (WGS) entry which is preliminary data.</text>
</comment>
<evidence type="ECO:0000313" key="2">
    <source>
        <dbReference type="EMBL" id="KRY13064.1"/>
    </source>
</evidence>
<evidence type="ECO:0000313" key="3">
    <source>
        <dbReference type="Proteomes" id="UP000054783"/>
    </source>
</evidence>
<organism evidence="2 3">
    <name type="scientific">Trichinella patagoniensis</name>
    <dbReference type="NCBI Taxonomy" id="990121"/>
    <lineage>
        <taxon>Eukaryota</taxon>
        <taxon>Metazoa</taxon>
        <taxon>Ecdysozoa</taxon>
        <taxon>Nematoda</taxon>
        <taxon>Enoplea</taxon>
        <taxon>Dorylaimia</taxon>
        <taxon>Trichinellida</taxon>
        <taxon>Trichinellidae</taxon>
        <taxon>Trichinella</taxon>
    </lineage>
</organism>
<sequence length="173" mass="20607">MHFSDTSEKHAAHQTDEEKKSTEKAEPLNRTTKHLRSVQKTPRHHFSITNSINSTSSRSVYRILIGRFVTVMRRFFCSNAPHCHLRLELYVNWRHSVLLNYCQNFCKYFRRGVCHFLEISNLNSSFEFFNSYLPRVQLSMFECLQKVTEKEFEFSIRPTGVQLLEQFLERANH</sequence>
<feature type="compositionally biased region" description="Basic residues" evidence="1">
    <location>
        <begin position="31"/>
        <end position="42"/>
    </location>
</feature>
<dbReference type="EMBL" id="JYDQ01000148">
    <property type="protein sequence ID" value="KRY13064.1"/>
    <property type="molecule type" value="Genomic_DNA"/>
</dbReference>
<feature type="region of interest" description="Disordered" evidence="1">
    <location>
        <begin position="1"/>
        <end position="42"/>
    </location>
</feature>
<keyword evidence="3" id="KW-1185">Reference proteome</keyword>
<accession>A0A0V0ZKH2</accession>
<reference evidence="2 3" key="1">
    <citation type="submission" date="2015-01" db="EMBL/GenBank/DDBJ databases">
        <title>Evolution of Trichinella species and genotypes.</title>
        <authorList>
            <person name="Korhonen P.K."/>
            <person name="Edoardo P."/>
            <person name="Giuseppe L.R."/>
            <person name="Gasser R.B."/>
        </authorList>
    </citation>
    <scope>NUCLEOTIDE SEQUENCE [LARGE SCALE GENOMIC DNA]</scope>
    <source>
        <strain evidence="2">ISS2496</strain>
    </source>
</reference>
<feature type="compositionally biased region" description="Basic and acidic residues" evidence="1">
    <location>
        <begin position="1"/>
        <end position="27"/>
    </location>
</feature>
<dbReference type="Proteomes" id="UP000054783">
    <property type="component" value="Unassembled WGS sequence"/>
</dbReference>
<proteinExistence type="predicted"/>
<evidence type="ECO:0000256" key="1">
    <source>
        <dbReference type="SAM" id="MobiDB-lite"/>
    </source>
</evidence>
<gene>
    <name evidence="2" type="ORF">T12_4982</name>
</gene>
<name>A0A0V0ZKH2_9BILA</name>